<dbReference type="PRINTS" id="PR00412">
    <property type="entry name" value="EPOXHYDRLASE"/>
</dbReference>
<dbReference type="InterPro" id="IPR050266">
    <property type="entry name" value="AB_hydrolase_sf"/>
</dbReference>
<protein>
    <submittedName>
        <fullName evidence="2">Beta-ketoadipate enol-lactone hydrolase</fullName>
        <ecNumber evidence="2">3.1.1.24</ecNumber>
    </submittedName>
</protein>
<sequence>MADVDYLERGDGPTVVFLHGIGADSESFAFQLEAFATAGYHAVSWDMPGYGRSAPLVPMTFTGLAGRLRQFLEELNVPAVHVVGHSIGGMIVQQLARTAQDKLLTMVLAQTSPAFGSKDGEFQRKFVTERLQPLQQGQSMADIATEVLPSLVGVDPDRKGVELAQKCMSRVPNDSYVAAVKCLVEFEGRDHLPFIAVPTLVLAGENDSNAPVSMMKKMAQKIPGAEFTVIPGAGHLAPMGHPDKFNHAVLDFLARHAYKSDINQA</sequence>
<dbReference type="GO" id="GO:0016020">
    <property type="term" value="C:membrane"/>
    <property type="evidence" value="ECO:0007669"/>
    <property type="project" value="TreeGrafter"/>
</dbReference>
<dbReference type="SUPFAM" id="SSF53474">
    <property type="entry name" value="alpha/beta-Hydrolases"/>
    <property type="match status" value="1"/>
</dbReference>
<dbReference type="GO" id="GO:0046464">
    <property type="term" value="P:acylglycerol catabolic process"/>
    <property type="evidence" value="ECO:0007669"/>
    <property type="project" value="TreeGrafter"/>
</dbReference>
<dbReference type="GO" id="GO:0047372">
    <property type="term" value="F:monoacylglycerol lipase activity"/>
    <property type="evidence" value="ECO:0007669"/>
    <property type="project" value="TreeGrafter"/>
</dbReference>
<dbReference type="EMBL" id="CZRL01000110">
    <property type="protein sequence ID" value="CUS54976.1"/>
    <property type="molecule type" value="Genomic_DNA"/>
</dbReference>
<dbReference type="PANTHER" id="PTHR43798:SF5">
    <property type="entry name" value="MONOACYLGLYCEROL LIPASE ABHD6"/>
    <property type="match status" value="1"/>
</dbReference>
<name>A0A161K6Q4_9ZZZZ</name>
<evidence type="ECO:0000259" key="1">
    <source>
        <dbReference type="Pfam" id="PF00561"/>
    </source>
</evidence>
<dbReference type="PANTHER" id="PTHR43798">
    <property type="entry name" value="MONOACYLGLYCEROL LIPASE"/>
    <property type="match status" value="1"/>
</dbReference>
<dbReference type="InterPro" id="IPR000073">
    <property type="entry name" value="AB_hydrolase_1"/>
</dbReference>
<dbReference type="EC" id="3.1.1.24" evidence="2"/>
<feature type="domain" description="AB hydrolase-1" evidence="1">
    <location>
        <begin position="13"/>
        <end position="242"/>
    </location>
</feature>
<dbReference type="Pfam" id="PF00561">
    <property type="entry name" value="Abhydrolase_1"/>
    <property type="match status" value="1"/>
</dbReference>
<reference evidence="2" key="1">
    <citation type="submission" date="2015-10" db="EMBL/GenBank/DDBJ databases">
        <authorList>
            <person name="Gilbert D.G."/>
        </authorList>
    </citation>
    <scope>NUCLEOTIDE SEQUENCE</scope>
</reference>
<evidence type="ECO:0000313" key="2">
    <source>
        <dbReference type="EMBL" id="CUS54976.1"/>
    </source>
</evidence>
<dbReference type="AlphaFoldDB" id="A0A161K6Q4"/>
<dbReference type="GO" id="GO:0047570">
    <property type="term" value="F:3-oxoadipate enol-lactonase activity"/>
    <property type="evidence" value="ECO:0007669"/>
    <property type="project" value="UniProtKB-EC"/>
</dbReference>
<dbReference type="InterPro" id="IPR000639">
    <property type="entry name" value="Epox_hydrolase-like"/>
</dbReference>
<accession>A0A161K6Q4</accession>
<dbReference type="PRINTS" id="PR00111">
    <property type="entry name" value="ABHYDROLASE"/>
</dbReference>
<keyword evidence="2" id="KW-0378">Hydrolase</keyword>
<dbReference type="Gene3D" id="3.40.50.1820">
    <property type="entry name" value="alpha/beta hydrolase"/>
    <property type="match status" value="1"/>
</dbReference>
<gene>
    <name evidence="2" type="ORF">MGWOODY_XGa2470</name>
</gene>
<organism evidence="2">
    <name type="scientific">hydrothermal vent metagenome</name>
    <dbReference type="NCBI Taxonomy" id="652676"/>
    <lineage>
        <taxon>unclassified sequences</taxon>
        <taxon>metagenomes</taxon>
        <taxon>ecological metagenomes</taxon>
    </lineage>
</organism>
<dbReference type="InterPro" id="IPR029058">
    <property type="entry name" value="AB_hydrolase_fold"/>
</dbReference>
<proteinExistence type="predicted"/>